<evidence type="ECO:0000256" key="1">
    <source>
        <dbReference type="PROSITE-ProRule" id="PRU00266"/>
    </source>
</evidence>
<proteinExistence type="predicted"/>
<gene>
    <name evidence="4" type="ORF">AFUS01_LOCUS24584</name>
</gene>
<dbReference type="EMBL" id="CAJVCH010308401">
    <property type="protein sequence ID" value="CAG7785998.1"/>
    <property type="molecule type" value="Genomic_DNA"/>
</dbReference>
<dbReference type="CDD" id="cd00048">
    <property type="entry name" value="DSRM_SF"/>
    <property type="match status" value="1"/>
</dbReference>
<dbReference type="Proteomes" id="UP000708208">
    <property type="component" value="Unassembled WGS sequence"/>
</dbReference>
<evidence type="ECO:0000259" key="3">
    <source>
        <dbReference type="PROSITE" id="PS50137"/>
    </source>
</evidence>
<dbReference type="PROSITE" id="PS50137">
    <property type="entry name" value="DS_RBD"/>
    <property type="match status" value="1"/>
</dbReference>
<comment type="caution">
    <text evidence="4">The sequence shown here is derived from an EMBL/GenBank/DDBJ whole genome shotgun (WGS) entry which is preliminary data.</text>
</comment>
<keyword evidence="1" id="KW-0694">RNA-binding</keyword>
<name>A0A8J2P8S2_9HEXA</name>
<dbReference type="InterPro" id="IPR014720">
    <property type="entry name" value="dsRBD_dom"/>
</dbReference>
<dbReference type="AlphaFoldDB" id="A0A8J2P8S2"/>
<evidence type="ECO:0000313" key="5">
    <source>
        <dbReference type="Proteomes" id="UP000708208"/>
    </source>
</evidence>
<evidence type="ECO:0000256" key="2">
    <source>
        <dbReference type="SAM" id="MobiDB-lite"/>
    </source>
</evidence>
<keyword evidence="5" id="KW-1185">Reference proteome</keyword>
<protein>
    <recommendedName>
        <fullName evidence="3">DRBM domain-containing protein</fullName>
    </recommendedName>
</protein>
<sequence>MATSTEEAIRGSAFRMSVRLMPCVTFDELLALQRLCTLQRLPVNDVTLLKQLLSLANPTCIHTNDSKGDETGLEYAVQAVTHSFETKSLPVQLESANRTPFDVQVAGSTLFSLLGCASADKNAPKTFYGAFPPHSSGRSSASEELSIMTKPPEVTDNSTATTAIISPALGTGDSDPVNDEGRKRITSCSSSDQSLKSTKSTVDSISRVKHYCDRHGLRHFYLCAQVADCLSPHFKADLTVDRAILLKESLHSHGYGRTKKSARHNAAFNMLEQLEMETH</sequence>
<feature type="non-terminal residue" evidence="4">
    <location>
        <position position="1"/>
    </location>
</feature>
<dbReference type="GO" id="GO:0003723">
    <property type="term" value="F:RNA binding"/>
    <property type="evidence" value="ECO:0007669"/>
    <property type="project" value="UniProtKB-UniRule"/>
</dbReference>
<organism evidence="4 5">
    <name type="scientific">Allacma fusca</name>
    <dbReference type="NCBI Taxonomy" id="39272"/>
    <lineage>
        <taxon>Eukaryota</taxon>
        <taxon>Metazoa</taxon>
        <taxon>Ecdysozoa</taxon>
        <taxon>Arthropoda</taxon>
        <taxon>Hexapoda</taxon>
        <taxon>Collembola</taxon>
        <taxon>Symphypleona</taxon>
        <taxon>Sminthuridae</taxon>
        <taxon>Allacma</taxon>
    </lineage>
</organism>
<accession>A0A8J2P8S2</accession>
<feature type="region of interest" description="Disordered" evidence="2">
    <location>
        <begin position="169"/>
        <end position="192"/>
    </location>
</feature>
<evidence type="ECO:0000313" key="4">
    <source>
        <dbReference type="EMBL" id="CAG7785998.1"/>
    </source>
</evidence>
<reference evidence="4" key="1">
    <citation type="submission" date="2021-06" db="EMBL/GenBank/DDBJ databases">
        <authorList>
            <person name="Hodson N. C."/>
            <person name="Mongue J. A."/>
            <person name="Jaron S. K."/>
        </authorList>
    </citation>
    <scope>NUCLEOTIDE SEQUENCE</scope>
</reference>
<feature type="domain" description="DRBM" evidence="3">
    <location>
        <begin position="203"/>
        <end position="276"/>
    </location>
</feature>